<sequence length="131" mass="14640">MDLKWESVRWPDGSTYEGLARDGKCHTRGVFKHSKGDRYEGEYLDNHMSGYGVYVWSDGTVYRGEWQRSRMHGCGVLLSKRGGALQAQEGQFLNDEWAGDVMGCSVEQSRAAAGEADLAAQMARAFELPEQ</sequence>
<dbReference type="Gene3D" id="2.20.110.10">
    <property type="entry name" value="Histone H3 K4-specific methyltransferase SET7/9 N-terminal domain"/>
    <property type="match status" value="2"/>
</dbReference>
<protein>
    <submittedName>
        <fullName evidence="2">Phosphatidylinositol-4-phosphate 5-kinase</fullName>
    </submittedName>
</protein>
<keyword evidence="2" id="KW-0808">Transferase</keyword>
<organism evidence="2">
    <name type="scientific">Tetraselmis sp. GSL018</name>
    <dbReference type="NCBI Taxonomy" id="582737"/>
    <lineage>
        <taxon>Eukaryota</taxon>
        <taxon>Viridiplantae</taxon>
        <taxon>Chlorophyta</taxon>
        <taxon>core chlorophytes</taxon>
        <taxon>Chlorodendrophyceae</taxon>
        <taxon>Chlorodendrales</taxon>
        <taxon>Chlorodendraceae</taxon>
        <taxon>Tetraselmis</taxon>
    </lineage>
</organism>
<keyword evidence="2" id="KW-0418">Kinase</keyword>
<accession>A0A061SD64</accession>
<dbReference type="SUPFAM" id="SSF82185">
    <property type="entry name" value="Histone H3 K4-specific methyltransferase SET7/9 N-terminal domain"/>
    <property type="match status" value="1"/>
</dbReference>
<dbReference type="GO" id="GO:0016301">
    <property type="term" value="F:kinase activity"/>
    <property type="evidence" value="ECO:0007669"/>
    <property type="project" value="UniProtKB-KW"/>
</dbReference>
<evidence type="ECO:0000313" key="2">
    <source>
        <dbReference type="EMBL" id="JAC82228.1"/>
    </source>
</evidence>
<dbReference type="GO" id="GO:0016020">
    <property type="term" value="C:membrane"/>
    <property type="evidence" value="ECO:0007669"/>
    <property type="project" value="UniProtKB-ARBA"/>
</dbReference>
<keyword evidence="1" id="KW-0677">Repeat</keyword>
<dbReference type="SMART" id="SM00698">
    <property type="entry name" value="MORN"/>
    <property type="match status" value="2"/>
</dbReference>
<dbReference type="InterPro" id="IPR003409">
    <property type="entry name" value="MORN"/>
</dbReference>
<dbReference type="AlphaFoldDB" id="A0A061SD64"/>
<gene>
    <name evidence="2" type="ORF">TSPGSL018_6205</name>
</gene>
<feature type="non-terminal residue" evidence="2">
    <location>
        <position position="131"/>
    </location>
</feature>
<name>A0A061SD64_9CHLO</name>
<proteinExistence type="predicted"/>
<dbReference type="Pfam" id="PF02493">
    <property type="entry name" value="MORN"/>
    <property type="match status" value="3"/>
</dbReference>
<dbReference type="EMBL" id="GBEZ01002865">
    <property type="protein sequence ID" value="JAC82228.1"/>
    <property type="molecule type" value="Transcribed_RNA"/>
</dbReference>
<evidence type="ECO:0000256" key="1">
    <source>
        <dbReference type="ARBA" id="ARBA00022737"/>
    </source>
</evidence>
<dbReference type="PANTHER" id="PTHR23084:SF263">
    <property type="entry name" value="MORN REPEAT-CONTAINING PROTEIN 1"/>
    <property type="match status" value="1"/>
</dbReference>
<dbReference type="PANTHER" id="PTHR23084">
    <property type="entry name" value="PHOSPHATIDYLINOSITOL-4-PHOSPHATE 5-KINASE RELATED"/>
    <property type="match status" value="1"/>
</dbReference>
<reference evidence="2" key="1">
    <citation type="submission" date="2014-05" db="EMBL/GenBank/DDBJ databases">
        <title>The transcriptome of the halophilic microalga Tetraselmis sp. GSL018 isolated from the Great Salt Lake, Utah.</title>
        <authorList>
            <person name="Jinkerson R.E."/>
            <person name="D'Adamo S."/>
            <person name="Posewitz M.C."/>
        </authorList>
    </citation>
    <scope>NUCLEOTIDE SEQUENCE</scope>
    <source>
        <strain evidence="2">GSL018</strain>
    </source>
</reference>